<reference evidence="1 2" key="1">
    <citation type="submission" date="2014-08" db="EMBL/GenBank/DDBJ databases">
        <title>Porphyromonas gulae strain:COT-052_OH3439 Genome sequencing.</title>
        <authorList>
            <person name="Wallis C."/>
            <person name="Deusch O."/>
            <person name="O'Flynn C."/>
            <person name="Davis I."/>
            <person name="Jospin G."/>
            <person name="Darling A.E."/>
            <person name="Coil D.A."/>
            <person name="Alexiev A."/>
            <person name="Horsfall A."/>
            <person name="Kirkwood N."/>
            <person name="Harris S."/>
            <person name="Eisen J.A."/>
        </authorList>
    </citation>
    <scope>NUCLEOTIDE SEQUENCE [LARGE SCALE GENOMIC DNA]</scope>
    <source>
        <strain evidence="2">COT-052 OH3439</strain>
    </source>
</reference>
<dbReference type="Proteomes" id="UP000030146">
    <property type="component" value="Unassembled WGS sequence"/>
</dbReference>
<name>A0A0A2F2S7_9PORP</name>
<dbReference type="RefSeq" id="WP_039426281.1">
    <property type="nucleotide sequence ID" value="NZ_JRAK01000132.1"/>
</dbReference>
<accession>A0A0A2F2S7</accession>
<evidence type="ECO:0000313" key="2">
    <source>
        <dbReference type="Proteomes" id="UP000030146"/>
    </source>
</evidence>
<proteinExistence type="predicted"/>
<dbReference type="InterPro" id="IPR053842">
    <property type="entry name" value="NikA-like"/>
</dbReference>
<gene>
    <name evidence="1" type="ORF">HR15_10065</name>
</gene>
<dbReference type="Pfam" id="PF21983">
    <property type="entry name" value="NikA-like"/>
    <property type="match status" value="1"/>
</dbReference>
<organism evidence="1 2">
    <name type="scientific">Porphyromonas gulae</name>
    <dbReference type="NCBI Taxonomy" id="111105"/>
    <lineage>
        <taxon>Bacteria</taxon>
        <taxon>Pseudomonadati</taxon>
        <taxon>Bacteroidota</taxon>
        <taxon>Bacteroidia</taxon>
        <taxon>Bacteroidales</taxon>
        <taxon>Porphyromonadaceae</taxon>
        <taxon>Porphyromonas</taxon>
    </lineage>
</organism>
<protein>
    <submittedName>
        <fullName evidence="1">Mobilization protein</fullName>
    </submittedName>
</protein>
<comment type="caution">
    <text evidence="1">The sequence shown here is derived from an EMBL/GenBank/DDBJ whole genome shotgun (WGS) entry which is preliminary data.</text>
</comment>
<keyword evidence="2" id="KW-1185">Reference proteome</keyword>
<evidence type="ECO:0000313" key="1">
    <source>
        <dbReference type="EMBL" id="KGN85313.1"/>
    </source>
</evidence>
<sequence length="117" mass="13414">MTTQDKHKGGRPSKKLSEKRRYAVLLKLNTLEYFTLKSKATEAGVNKNEYLRALISEGQVKPRITVEQMKEIRLLSGMANNINQIAHRLHTFGVSTVPTELRVLKLLVDEQLKNLKR</sequence>
<dbReference type="EMBL" id="JRAK01000132">
    <property type="protein sequence ID" value="KGN85313.1"/>
    <property type="molecule type" value="Genomic_DNA"/>
</dbReference>
<dbReference type="AlphaFoldDB" id="A0A0A2F2S7"/>